<organism evidence="3 4">
    <name type="scientific">Saccharicrinis fermentans DSM 9555 = JCM 21142</name>
    <dbReference type="NCBI Taxonomy" id="869213"/>
    <lineage>
        <taxon>Bacteria</taxon>
        <taxon>Pseudomonadati</taxon>
        <taxon>Bacteroidota</taxon>
        <taxon>Bacteroidia</taxon>
        <taxon>Marinilabiliales</taxon>
        <taxon>Marinilabiliaceae</taxon>
        <taxon>Saccharicrinis</taxon>
    </lineage>
</organism>
<evidence type="ECO:0000313" key="4">
    <source>
        <dbReference type="Proteomes" id="UP000019402"/>
    </source>
</evidence>
<reference evidence="3 4" key="1">
    <citation type="journal article" date="2014" name="Genome Announc.">
        <title>Draft Genome Sequence of Cytophaga fermentans JCM 21142T, a Facultative Anaerobe Isolated from Marine Mud.</title>
        <authorList>
            <person name="Starns D."/>
            <person name="Oshima K."/>
            <person name="Suda W."/>
            <person name="Iino T."/>
            <person name="Yuki M."/>
            <person name="Inoue J."/>
            <person name="Kitamura K."/>
            <person name="Iida T."/>
            <person name="Darby A."/>
            <person name="Hattori M."/>
            <person name="Ohkuma M."/>
        </authorList>
    </citation>
    <scope>NUCLEOTIDE SEQUENCE [LARGE SCALE GENOMIC DNA]</scope>
    <source>
        <strain evidence="3 4">JCM 21142</strain>
    </source>
</reference>
<keyword evidence="4" id="KW-1185">Reference proteome</keyword>
<dbReference type="PANTHER" id="PTHR31350:SF21">
    <property type="entry name" value="F-BOX ONLY PROTEIN 21"/>
    <property type="match status" value="1"/>
</dbReference>
<comment type="similarity">
    <text evidence="1">Belongs to the UPF0162 family.</text>
</comment>
<dbReference type="eggNOG" id="COG2912">
    <property type="taxonomic scope" value="Bacteria"/>
</dbReference>
<dbReference type="PANTHER" id="PTHR31350">
    <property type="entry name" value="SI:DKEY-261L7.2"/>
    <property type="match status" value="1"/>
</dbReference>
<sequence length="288" mass="33691">MDKTKVHALISLLDDPNEMIFSSVEEQLLKEEIGVVDELEKAWEVSCDDVFQKRVENIIHTLQLNDVKSSMAKWINEGGQDLFYGAFLVAKYQYPELNYDVLNEKVNKLQRDVWLELNDHLTAIEKVRIINHIMFDVHKYVRNSTHFFAPQNSYINEVMDTKKGNPISLCIIYSVVAQRLGLPIYGVNLPKNFVLCYLDENIHPYSIVEYKDNVMFYINPVNKGAILGRKEIEYFIKQQKLNHVPSYFNPCSNLDTIKRVLFNLSYAYNNEGNELKKEEILQLLQLFR</sequence>
<dbReference type="Proteomes" id="UP000019402">
    <property type="component" value="Unassembled WGS sequence"/>
</dbReference>
<evidence type="ECO:0000259" key="2">
    <source>
        <dbReference type="Pfam" id="PF13369"/>
    </source>
</evidence>
<dbReference type="AlphaFoldDB" id="W7XVP9"/>
<protein>
    <recommendedName>
        <fullName evidence="2">Protein SirB1 N-terminal domain-containing protein</fullName>
    </recommendedName>
</protein>
<evidence type="ECO:0000256" key="1">
    <source>
        <dbReference type="ARBA" id="ARBA00007100"/>
    </source>
</evidence>
<dbReference type="RefSeq" id="WP_027470700.1">
    <property type="nucleotide sequence ID" value="NZ_BAMD01000007.1"/>
</dbReference>
<dbReference type="InterPro" id="IPR032698">
    <property type="entry name" value="SirB1_N"/>
</dbReference>
<gene>
    <name evidence="3" type="ORF">JCM21142_3879</name>
</gene>
<dbReference type="EMBL" id="BAMD01000007">
    <property type="protein sequence ID" value="GAF02250.1"/>
    <property type="molecule type" value="Genomic_DNA"/>
</dbReference>
<evidence type="ECO:0000313" key="3">
    <source>
        <dbReference type="EMBL" id="GAF02250.1"/>
    </source>
</evidence>
<accession>W7XVP9</accession>
<dbReference type="Pfam" id="PF13369">
    <property type="entry name" value="Transglut_core2"/>
    <property type="match status" value="1"/>
</dbReference>
<proteinExistence type="inferred from homology"/>
<dbReference type="STRING" id="869213.GCA_000517085_00709"/>
<comment type="caution">
    <text evidence="3">The sequence shown here is derived from an EMBL/GenBank/DDBJ whole genome shotgun (WGS) entry which is preliminary data.</text>
</comment>
<dbReference type="OrthoDB" id="188084at2"/>
<name>W7XVP9_9BACT</name>
<feature type="domain" description="Protein SirB1 N-terminal" evidence="2">
    <location>
        <begin position="103"/>
        <end position="261"/>
    </location>
</feature>